<evidence type="ECO:0000256" key="1">
    <source>
        <dbReference type="SAM" id="MobiDB-lite"/>
    </source>
</evidence>
<dbReference type="SUPFAM" id="SSF50475">
    <property type="entry name" value="FMN-binding split barrel"/>
    <property type="match status" value="1"/>
</dbReference>
<feature type="region of interest" description="Disordered" evidence="1">
    <location>
        <begin position="193"/>
        <end position="212"/>
    </location>
</feature>
<evidence type="ECO:0000313" key="2">
    <source>
        <dbReference type="EMBL" id="GAA1826506.1"/>
    </source>
</evidence>
<keyword evidence="3" id="KW-1185">Reference proteome</keyword>
<evidence type="ECO:0008006" key="4">
    <source>
        <dbReference type="Google" id="ProtNLM"/>
    </source>
</evidence>
<gene>
    <name evidence="2" type="ORF">GCM10009682_52670</name>
</gene>
<dbReference type="EMBL" id="BAAALT010000229">
    <property type="protein sequence ID" value="GAA1826506.1"/>
    <property type="molecule type" value="Genomic_DNA"/>
</dbReference>
<dbReference type="RefSeq" id="WP_344138038.1">
    <property type="nucleotide sequence ID" value="NZ_BAAALT010000229.1"/>
</dbReference>
<organism evidence="2 3">
    <name type="scientific">Luedemannella flava</name>
    <dbReference type="NCBI Taxonomy" id="349316"/>
    <lineage>
        <taxon>Bacteria</taxon>
        <taxon>Bacillati</taxon>
        <taxon>Actinomycetota</taxon>
        <taxon>Actinomycetes</taxon>
        <taxon>Micromonosporales</taxon>
        <taxon>Micromonosporaceae</taxon>
        <taxon>Luedemannella</taxon>
    </lineage>
</organism>
<evidence type="ECO:0000313" key="3">
    <source>
        <dbReference type="Proteomes" id="UP001500218"/>
    </source>
</evidence>
<comment type="caution">
    <text evidence="2">The sequence shown here is derived from an EMBL/GenBank/DDBJ whole genome shotgun (WGS) entry which is preliminary data.</text>
</comment>
<dbReference type="Proteomes" id="UP001500218">
    <property type="component" value="Unassembled WGS sequence"/>
</dbReference>
<proteinExistence type="predicted"/>
<accession>A0ABP4YQ04</accession>
<sequence>MPRAREMRTTAEIARTLAAGHLPATLQVACGPGPLPIAYATDCGGQPLLLVPVGGAIAGTMPGGDGDVAAVLAVVDEPPVAGAPVLGRVWVSGWVTALHGAAAREAACEFAETNPLGDLLDVGCGHDLYRLEVAEVRLRRGRRTHELDLMEYLAADPDPLARFEADLLADLDDQHGPEVGAFVRRMAAAAGLPPLRPRRPAAPRAVRLPPAA</sequence>
<feature type="compositionally biased region" description="Low complexity" evidence="1">
    <location>
        <begin position="202"/>
        <end position="212"/>
    </location>
</feature>
<reference evidence="3" key="1">
    <citation type="journal article" date="2019" name="Int. J. Syst. Evol. Microbiol.">
        <title>The Global Catalogue of Microorganisms (GCM) 10K type strain sequencing project: providing services to taxonomists for standard genome sequencing and annotation.</title>
        <authorList>
            <consortium name="The Broad Institute Genomics Platform"/>
            <consortium name="The Broad Institute Genome Sequencing Center for Infectious Disease"/>
            <person name="Wu L."/>
            <person name="Ma J."/>
        </authorList>
    </citation>
    <scope>NUCLEOTIDE SEQUENCE [LARGE SCALE GENOMIC DNA]</scope>
    <source>
        <strain evidence="3">JCM 13250</strain>
    </source>
</reference>
<name>A0ABP4YQ04_9ACTN</name>
<protein>
    <recommendedName>
        <fullName evidence="4">DUF2470 domain-containing protein</fullName>
    </recommendedName>
</protein>